<feature type="region of interest" description="Disordered" evidence="1">
    <location>
        <begin position="633"/>
        <end position="666"/>
    </location>
</feature>
<sequence length="1025" mass="113122">MRTPTITSISEKTAAQQRIKCSSGSLASSRNNSNSDTSMEGNAGTPRVTSPQMTLHKDGFYQRDPFSISADYPKTSAVDAGFNASMAVPRIPNPAVGDSSKTVTGTLPHTRSSRTEPVILRSVQTVVVRKPAEGNEGSGEDSSSKRRISWTRMDKVRHNGHRPFESSNVSIAAATFGSLLAEDQSPSSSPLETFETGQLSIGAPSLNKPRSQEASRGEQQSAAASPIISALNTSDFKLSTRQSVKQGRSSITNYNRHRPSPFGSTSGFLNAEGGGSRKMSAASVLVCDASDGKYGVLQRVMTKSTHPEMQPIDVREIFSRISTARTNSSIYAENPKAFRSMNFQLFDLSDEVFQPPQTDAENQKRFIPAFFNLFDTTRFCVLSTEDSRKNLTDDFKAPEPPEGKDPSDFLGLALHYHEDEKYDLSAYYLHKAAEDENGHPLGLYLLGLFRRHGWGIREDRNQAFLDILSSCERTLLTIPALYDLKQEQMKQEQLKQSRIAASLAGTPNLGVSMLSAFAPSAVSIRQHSILAFSSYGSLLKGEYGYDEAMWILPLPLFEIAVSFHQGWGIPKSLPAAIYFYKAAAALGDVDSMYELGLIHMKRYHDKSWFKTFLRGELDPDKLEAGRWFRSAHSMGKKTEKRNETSAPKMHRRDKYAPMDVDSDFSGWATEQRTPIPLENEVAMSEAATAANTVPSKELKPKPKATEPPKPASKSARPSKARQELANLLEEATVLDGKGRASSNDSNSRFFKPASNSNTPSNNTNSYQSNHLLLPYIIMGYLRLAFTLFTMALSVYFIVQFILTVKHDLDMKAVEYSSEIIQQVHDCSKLYLANKCSPPESRLPAMQQMCSEWELCMTRDPHEVGRLKVGAEAVAEVLNRLFEPLSIKTMVFGSILFFGTLYLYFTAPTFDNLKTLPPHLSHFQAAAGSHHTPVHQGFTSYPQHNHNSSSYQGAHAISGSIMSNLAGMPQFGVPAGAAQMHHHYYGVGASQASSVVDRGLRMAERSGGYRRTAARADDDGDEEEDE</sequence>
<accession>A0A507FQU8</accession>
<keyword evidence="2" id="KW-0472">Membrane</keyword>
<feature type="compositionally biased region" description="Polar residues" evidence="1">
    <location>
        <begin position="184"/>
        <end position="199"/>
    </location>
</feature>
<feature type="compositionally biased region" description="Low complexity" evidence="1">
    <location>
        <begin position="22"/>
        <end position="35"/>
    </location>
</feature>
<dbReference type="SMART" id="SM01042">
    <property type="entry name" value="Brr6_like_C_C"/>
    <property type="match status" value="1"/>
</dbReference>
<feature type="region of interest" description="Disordered" evidence="1">
    <location>
        <begin position="1002"/>
        <end position="1025"/>
    </location>
</feature>
<evidence type="ECO:0000313" key="5">
    <source>
        <dbReference type="Proteomes" id="UP000320333"/>
    </source>
</evidence>
<name>A0A507FQU8_9FUNG</name>
<dbReference type="GO" id="GO:0006998">
    <property type="term" value="P:nuclear envelope organization"/>
    <property type="evidence" value="ECO:0007669"/>
    <property type="project" value="InterPro"/>
</dbReference>
<dbReference type="Proteomes" id="UP000320333">
    <property type="component" value="Unassembled WGS sequence"/>
</dbReference>
<evidence type="ECO:0000313" key="4">
    <source>
        <dbReference type="EMBL" id="TPX77838.1"/>
    </source>
</evidence>
<dbReference type="AlphaFoldDB" id="A0A507FQU8"/>
<proteinExistence type="predicted"/>
<evidence type="ECO:0000259" key="3">
    <source>
        <dbReference type="SMART" id="SM01042"/>
    </source>
</evidence>
<dbReference type="Pfam" id="PF10104">
    <property type="entry name" value="Brr6_like_C_C"/>
    <property type="match status" value="1"/>
</dbReference>
<feature type="transmembrane region" description="Helical" evidence="2">
    <location>
        <begin position="884"/>
        <end position="904"/>
    </location>
</feature>
<dbReference type="GO" id="GO:0055088">
    <property type="term" value="P:lipid homeostasis"/>
    <property type="evidence" value="ECO:0007669"/>
    <property type="project" value="InterPro"/>
</dbReference>
<feature type="compositionally biased region" description="Polar residues" evidence="1">
    <location>
        <begin position="1"/>
        <end position="20"/>
    </location>
</feature>
<feature type="region of interest" description="Disordered" evidence="1">
    <location>
        <begin position="689"/>
        <end position="762"/>
    </location>
</feature>
<dbReference type="PANTHER" id="PTHR28136">
    <property type="entry name" value="NUCLEUS EXPORT PROTEIN BRR6"/>
    <property type="match status" value="1"/>
</dbReference>
<feature type="region of interest" description="Disordered" evidence="1">
    <location>
        <begin position="181"/>
        <end position="226"/>
    </location>
</feature>
<feature type="region of interest" description="Disordered" evidence="1">
    <location>
        <begin position="127"/>
        <end position="149"/>
    </location>
</feature>
<dbReference type="InterPro" id="IPR011990">
    <property type="entry name" value="TPR-like_helical_dom_sf"/>
</dbReference>
<keyword evidence="5" id="KW-1185">Reference proteome</keyword>
<evidence type="ECO:0000256" key="1">
    <source>
        <dbReference type="SAM" id="MobiDB-lite"/>
    </source>
</evidence>
<gene>
    <name evidence="4" type="ORF">CcCBS67573_g00877</name>
</gene>
<dbReference type="Gene3D" id="1.25.40.10">
    <property type="entry name" value="Tetratricopeptide repeat domain"/>
    <property type="match status" value="1"/>
</dbReference>
<dbReference type="OrthoDB" id="5961at2759"/>
<dbReference type="InterPro" id="IPR018767">
    <property type="entry name" value="Brl1/Brr6_dom"/>
</dbReference>
<feature type="domain" description="Brl1/Brr6" evidence="3">
    <location>
        <begin position="777"/>
        <end position="904"/>
    </location>
</feature>
<dbReference type="InterPro" id="IPR040202">
    <property type="entry name" value="Brl1/Brr6"/>
</dbReference>
<keyword evidence="2" id="KW-1133">Transmembrane helix</keyword>
<dbReference type="PANTHER" id="PTHR28136:SF1">
    <property type="entry name" value="NUCLEUS EXPORT PROTEIN BRL1"/>
    <property type="match status" value="1"/>
</dbReference>
<organism evidence="4 5">
    <name type="scientific">Chytriomyces confervae</name>
    <dbReference type="NCBI Taxonomy" id="246404"/>
    <lineage>
        <taxon>Eukaryota</taxon>
        <taxon>Fungi</taxon>
        <taxon>Fungi incertae sedis</taxon>
        <taxon>Chytridiomycota</taxon>
        <taxon>Chytridiomycota incertae sedis</taxon>
        <taxon>Chytridiomycetes</taxon>
        <taxon>Chytridiales</taxon>
        <taxon>Chytriomycetaceae</taxon>
        <taxon>Chytriomyces</taxon>
    </lineage>
</organism>
<feature type="region of interest" description="Disordered" evidence="1">
    <location>
        <begin position="1"/>
        <end position="54"/>
    </location>
</feature>
<dbReference type="EMBL" id="QEAP01000013">
    <property type="protein sequence ID" value="TPX77838.1"/>
    <property type="molecule type" value="Genomic_DNA"/>
</dbReference>
<comment type="caution">
    <text evidence="4">The sequence shown here is derived from an EMBL/GenBank/DDBJ whole genome shotgun (WGS) entry which is preliminary data.</text>
</comment>
<keyword evidence="2" id="KW-0812">Transmembrane</keyword>
<feature type="compositionally biased region" description="Basic and acidic residues" evidence="1">
    <location>
        <begin position="696"/>
        <end position="706"/>
    </location>
</feature>
<protein>
    <recommendedName>
        <fullName evidence="3">Brl1/Brr6 domain-containing protein</fullName>
    </recommendedName>
</protein>
<reference evidence="4 5" key="1">
    <citation type="journal article" date="2019" name="Sci. Rep.">
        <title>Comparative genomics of chytrid fungi reveal insights into the obligate biotrophic and pathogenic lifestyle of Synchytrium endobioticum.</title>
        <authorList>
            <person name="van de Vossenberg B.T.L.H."/>
            <person name="Warris S."/>
            <person name="Nguyen H.D.T."/>
            <person name="van Gent-Pelzer M.P.E."/>
            <person name="Joly D.L."/>
            <person name="van de Geest H.C."/>
            <person name="Bonants P.J.M."/>
            <person name="Smith D.S."/>
            <person name="Levesque C.A."/>
            <person name="van der Lee T.A.J."/>
        </authorList>
    </citation>
    <scope>NUCLEOTIDE SEQUENCE [LARGE SCALE GENOMIC DNA]</scope>
    <source>
        <strain evidence="4 5">CBS 675.73</strain>
    </source>
</reference>
<feature type="transmembrane region" description="Helical" evidence="2">
    <location>
        <begin position="772"/>
        <end position="802"/>
    </location>
</feature>
<dbReference type="SUPFAM" id="SSF81901">
    <property type="entry name" value="HCP-like"/>
    <property type="match status" value="1"/>
</dbReference>
<dbReference type="GO" id="GO:0031965">
    <property type="term" value="C:nuclear membrane"/>
    <property type="evidence" value="ECO:0007669"/>
    <property type="project" value="InterPro"/>
</dbReference>
<evidence type="ECO:0000256" key="2">
    <source>
        <dbReference type="SAM" id="Phobius"/>
    </source>
</evidence>